<dbReference type="Proteomes" id="UP000275267">
    <property type="component" value="Unassembled WGS sequence"/>
</dbReference>
<comment type="caution">
    <text evidence="2">The sequence shown here is derived from an EMBL/GenBank/DDBJ whole genome shotgun (WGS) entry which is preliminary data.</text>
</comment>
<reference evidence="3" key="1">
    <citation type="journal article" date="2019" name="Nat. Commun.">
        <title>The genome of broomcorn millet.</title>
        <authorList>
            <person name="Zou C."/>
            <person name="Miki D."/>
            <person name="Li D."/>
            <person name="Tang Q."/>
            <person name="Xiao L."/>
            <person name="Rajput S."/>
            <person name="Deng P."/>
            <person name="Jia W."/>
            <person name="Huang R."/>
            <person name="Zhang M."/>
            <person name="Sun Y."/>
            <person name="Hu J."/>
            <person name="Fu X."/>
            <person name="Schnable P.S."/>
            <person name="Li F."/>
            <person name="Zhang H."/>
            <person name="Feng B."/>
            <person name="Zhu X."/>
            <person name="Liu R."/>
            <person name="Schnable J.C."/>
            <person name="Zhu J.-K."/>
            <person name="Zhang H."/>
        </authorList>
    </citation>
    <scope>NUCLEOTIDE SEQUENCE [LARGE SCALE GENOMIC DNA]</scope>
</reference>
<accession>A0A3L6RJI8</accession>
<name>A0A3L6RJI8_PANMI</name>
<keyword evidence="3" id="KW-1185">Reference proteome</keyword>
<organism evidence="2 3">
    <name type="scientific">Panicum miliaceum</name>
    <name type="common">Proso millet</name>
    <name type="synonym">Broomcorn millet</name>
    <dbReference type="NCBI Taxonomy" id="4540"/>
    <lineage>
        <taxon>Eukaryota</taxon>
        <taxon>Viridiplantae</taxon>
        <taxon>Streptophyta</taxon>
        <taxon>Embryophyta</taxon>
        <taxon>Tracheophyta</taxon>
        <taxon>Spermatophyta</taxon>
        <taxon>Magnoliopsida</taxon>
        <taxon>Liliopsida</taxon>
        <taxon>Poales</taxon>
        <taxon>Poaceae</taxon>
        <taxon>PACMAD clade</taxon>
        <taxon>Panicoideae</taxon>
        <taxon>Panicodae</taxon>
        <taxon>Paniceae</taxon>
        <taxon>Panicinae</taxon>
        <taxon>Panicum</taxon>
        <taxon>Panicum sect. Panicum</taxon>
    </lineage>
</organism>
<evidence type="ECO:0000313" key="2">
    <source>
        <dbReference type="EMBL" id="RLN03875.1"/>
    </source>
</evidence>
<dbReference type="AlphaFoldDB" id="A0A3L6RJI8"/>
<gene>
    <name evidence="2" type="ORF">C2845_PM13G00700</name>
</gene>
<dbReference type="EMBL" id="PQIB02000008">
    <property type="protein sequence ID" value="RLN03875.1"/>
    <property type="molecule type" value="Genomic_DNA"/>
</dbReference>
<evidence type="ECO:0000313" key="3">
    <source>
        <dbReference type="Proteomes" id="UP000275267"/>
    </source>
</evidence>
<proteinExistence type="predicted"/>
<evidence type="ECO:0000256" key="1">
    <source>
        <dbReference type="SAM" id="MobiDB-lite"/>
    </source>
</evidence>
<sequence>MQGLAGRAAGGAGGRPQLRGAGVKSHCSRCRACSRSGAGEDGSVRWSGESPVAGGWAHRRAAAVAVRGWPRRAHPWIFFYLIYRGRQQTVSENITLTVTFNLRSIRDCRVIIKTLRSCYQKFRT</sequence>
<protein>
    <submittedName>
        <fullName evidence="2">Uncharacterized protein</fullName>
    </submittedName>
</protein>
<feature type="region of interest" description="Disordered" evidence="1">
    <location>
        <begin position="1"/>
        <end position="25"/>
    </location>
</feature>